<organism evidence="2 3">
    <name type="scientific">Tetranychus urticae</name>
    <name type="common">Two-spotted spider mite</name>
    <dbReference type="NCBI Taxonomy" id="32264"/>
    <lineage>
        <taxon>Eukaryota</taxon>
        <taxon>Metazoa</taxon>
        <taxon>Ecdysozoa</taxon>
        <taxon>Arthropoda</taxon>
        <taxon>Chelicerata</taxon>
        <taxon>Arachnida</taxon>
        <taxon>Acari</taxon>
        <taxon>Acariformes</taxon>
        <taxon>Trombidiformes</taxon>
        <taxon>Prostigmata</taxon>
        <taxon>Eleutherengona</taxon>
        <taxon>Raphignathae</taxon>
        <taxon>Tetranychoidea</taxon>
        <taxon>Tetranychidae</taxon>
        <taxon>Tetranychus</taxon>
    </lineage>
</organism>
<reference evidence="3" key="1">
    <citation type="submission" date="2011-08" db="EMBL/GenBank/DDBJ databases">
        <authorList>
            <person name="Rombauts S."/>
        </authorList>
    </citation>
    <scope>NUCLEOTIDE SEQUENCE</scope>
    <source>
        <strain evidence="3">London</strain>
    </source>
</reference>
<evidence type="ECO:0000256" key="1">
    <source>
        <dbReference type="SAM" id="Phobius"/>
    </source>
</evidence>
<sequence length="160" mass="18395">MARQYETYMKTFRKVVTGLLMVNLFLTICYLFIGLSDLNSERLALESKKDLNFDPSQYDMATMILCGSCFIAIIVLSLGLFAVFFKSFCTLLFFSTTGTGIFILLIITLLLENIISFLVSMLMVILIVATSTLSLYYAFEINRYKDYRPKLPNDQDYVHF</sequence>
<dbReference type="EMBL" id="CAEY01000891">
    <property type="status" value="NOT_ANNOTATED_CDS"/>
    <property type="molecule type" value="Genomic_DNA"/>
</dbReference>
<proteinExistence type="predicted"/>
<feature type="transmembrane region" description="Helical" evidence="1">
    <location>
        <begin position="60"/>
        <end position="84"/>
    </location>
</feature>
<keyword evidence="1" id="KW-1133">Transmembrane helix</keyword>
<dbReference type="EnsemblMetazoa" id="tetur31g01470.1">
    <property type="protein sequence ID" value="tetur31g01470.1"/>
    <property type="gene ID" value="tetur31g01470"/>
</dbReference>
<keyword evidence="3" id="KW-1185">Reference proteome</keyword>
<feature type="transmembrane region" description="Helical" evidence="1">
    <location>
        <begin position="117"/>
        <end position="139"/>
    </location>
</feature>
<dbReference type="Proteomes" id="UP000015104">
    <property type="component" value="Unassembled WGS sequence"/>
</dbReference>
<protein>
    <submittedName>
        <fullName evidence="2">Uncharacterized protein</fullName>
    </submittedName>
</protein>
<reference evidence="2" key="2">
    <citation type="submission" date="2015-06" db="UniProtKB">
        <authorList>
            <consortium name="EnsemblMetazoa"/>
        </authorList>
    </citation>
    <scope>IDENTIFICATION</scope>
</reference>
<evidence type="ECO:0000313" key="3">
    <source>
        <dbReference type="Proteomes" id="UP000015104"/>
    </source>
</evidence>
<keyword evidence="1" id="KW-0472">Membrane</keyword>
<dbReference type="AlphaFoldDB" id="T1L1E6"/>
<name>T1L1E6_TETUR</name>
<dbReference type="HOGENOM" id="CLU_1654403_0_0_1"/>
<accession>T1L1E6</accession>
<keyword evidence="1" id="KW-0812">Transmembrane</keyword>
<feature type="transmembrane region" description="Helical" evidence="1">
    <location>
        <begin position="12"/>
        <end position="33"/>
    </location>
</feature>
<feature type="transmembrane region" description="Helical" evidence="1">
    <location>
        <begin position="91"/>
        <end position="111"/>
    </location>
</feature>
<evidence type="ECO:0000313" key="2">
    <source>
        <dbReference type="EnsemblMetazoa" id="tetur31g01470.1"/>
    </source>
</evidence>